<keyword evidence="1" id="KW-0547">Nucleotide-binding</keyword>
<evidence type="ECO:0000256" key="3">
    <source>
        <dbReference type="SAM" id="Coils"/>
    </source>
</evidence>
<dbReference type="PRINTS" id="PR00301">
    <property type="entry name" value="HEATSHOCK70"/>
</dbReference>
<dbReference type="EMBL" id="JH600070">
    <property type="protein sequence ID" value="EIJ41496.1"/>
    <property type="molecule type" value="Genomic_DNA"/>
</dbReference>
<name>I3CD03_9GAMM</name>
<evidence type="ECO:0000313" key="5">
    <source>
        <dbReference type="Proteomes" id="UP000005744"/>
    </source>
</evidence>
<keyword evidence="2" id="KW-0067">ATP-binding</keyword>
<dbReference type="SUPFAM" id="SSF53067">
    <property type="entry name" value="Actin-like ATPase domain"/>
    <property type="match status" value="2"/>
</dbReference>
<dbReference type="CDD" id="cd10170">
    <property type="entry name" value="ASKHA_NBD_HSP70"/>
    <property type="match status" value="1"/>
</dbReference>
<keyword evidence="5" id="KW-1185">Reference proteome</keyword>
<dbReference type="RefSeq" id="WP_002683496.1">
    <property type="nucleotide sequence ID" value="NZ_JH600070.1"/>
</dbReference>
<dbReference type="GO" id="GO:0140662">
    <property type="term" value="F:ATP-dependent protein folding chaperone"/>
    <property type="evidence" value="ECO:0007669"/>
    <property type="project" value="InterPro"/>
</dbReference>
<dbReference type="Pfam" id="PF12531">
    <property type="entry name" value="DUF3731"/>
    <property type="match status" value="1"/>
</dbReference>
<dbReference type="OrthoDB" id="580874at2"/>
<reference evidence="4 5" key="1">
    <citation type="submission" date="2011-11" db="EMBL/GenBank/DDBJ databases">
        <title>Improved High-Quality Draft sequence of Beggiatoa alba B18lD.</title>
        <authorList>
            <consortium name="US DOE Joint Genome Institute"/>
            <person name="Lucas S."/>
            <person name="Han J."/>
            <person name="Lapidus A."/>
            <person name="Cheng J.-F."/>
            <person name="Goodwin L."/>
            <person name="Pitluck S."/>
            <person name="Peters L."/>
            <person name="Mikhailova N."/>
            <person name="Held B."/>
            <person name="Detter J.C."/>
            <person name="Han C."/>
            <person name="Tapia R."/>
            <person name="Land M."/>
            <person name="Hauser L."/>
            <person name="Kyrpides N."/>
            <person name="Ivanova N."/>
            <person name="Pagani I."/>
            <person name="Samuel K."/>
            <person name="Teske A."/>
            <person name="Mueller J."/>
            <person name="Woyke T."/>
        </authorList>
    </citation>
    <scope>NUCLEOTIDE SEQUENCE [LARGE SCALE GENOMIC DNA]</scope>
    <source>
        <strain evidence="4 5">B18LD</strain>
    </source>
</reference>
<dbReference type="InterPro" id="IPR021030">
    <property type="entry name" value="DUF3731"/>
</dbReference>
<dbReference type="Gene3D" id="3.90.640.10">
    <property type="entry name" value="Actin, Chain A, domain 4"/>
    <property type="match status" value="1"/>
</dbReference>
<dbReference type="Proteomes" id="UP000005744">
    <property type="component" value="Unassembled WGS sequence"/>
</dbReference>
<dbReference type="PANTHER" id="PTHR42749">
    <property type="entry name" value="CELL SHAPE-DETERMINING PROTEIN MREB"/>
    <property type="match status" value="1"/>
</dbReference>
<gene>
    <name evidence="4" type="ORF">BegalDRAFT_0580</name>
</gene>
<proteinExistence type="predicted"/>
<dbReference type="eggNOG" id="COG0443">
    <property type="taxonomic scope" value="Bacteria"/>
</dbReference>
<dbReference type="InterPro" id="IPR043129">
    <property type="entry name" value="ATPase_NBD"/>
</dbReference>
<accession>I3CD03</accession>
<evidence type="ECO:0000256" key="1">
    <source>
        <dbReference type="ARBA" id="ARBA00022741"/>
    </source>
</evidence>
<sequence>MSRYLVGIDLGTTHTVVAYHDTQQPNQKIQLFNIAQLVSAGEIASRPLLPSVRYHPTDGEFSADVLQLGSGNLAITADNPPAIFGEFAQQLGAKSQGRFIHSAKSWLSHPHVDRTAPILPWGGVEGVAKISPLHASASYLGYIRHAWNQQFPQNLLETQEIILTVPASFDESARRLTVTAAQLAGLNAVHLLEEPQAACYDWLYRHQQNLKTALKDSRLLLVCDVGGGTTDLTLIKIHTDTQGQPQLTRIGVGEHLMLGGDNMDLTLAHLAESRLTPTGEALSSASLAQLMLQTRKAKEQLLGENAPENSNVTLLGSGSRLIAQAKTTSFSREEVRHNLLEGFFPSVSAETFPQKRRTGLVEFGLPYAQDPAITRHIAHFLAQHTPTAREALGITDATPAFPDTLLCNGGVFHSGLIQQRLIDILAQWRGQTPQLLDNPHPDLAVAYGAVAYALARRGEQLKIGGGSARSYFLALETDSAQPQGVCILPKGTEEGAEIALTEHRFALNIGQPVQFHLYATTHDTLYQTGELTTLNPEIFSVLPPLIVAMDTQQAKTSIPVALSAVLSEVGTIALQCRALDNPAQQWQLEFQLRGQANTVLSNAVHPRFTEAIAWIETFYGTRDKATVQQSVKNLRNELEKVLGQREQWETALLRQQADVWLTTALSRRRRSADHERLWLNLTGFCLRPGLGYPLDDWRIQQLWAIYPQGIQYKENAQNWAEWWTIWRRVAGGLAPETQQQLYQSLKPYFATVQKRLYKQHIADLKKKGYEEVIRLIASLEQLDPADKISVGDYLLTRLQQSEESDNAFWALGRIGARVPSYGSVHYVVPVAVVEKWLIALMQFNWKTHPLAGLATTLLARMSGDRERDINLTLRQTVIKTLNENKAPLSWIALVETVKELEVSDAQKVFGESLPLGLMLL</sequence>
<dbReference type="AlphaFoldDB" id="I3CD03"/>
<organism evidence="4 5">
    <name type="scientific">Beggiatoa alba B18LD</name>
    <dbReference type="NCBI Taxonomy" id="395493"/>
    <lineage>
        <taxon>Bacteria</taxon>
        <taxon>Pseudomonadati</taxon>
        <taxon>Pseudomonadota</taxon>
        <taxon>Gammaproteobacteria</taxon>
        <taxon>Thiotrichales</taxon>
        <taxon>Thiotrichaceae</taxon>
        <taxon>Beggiatoa</taxon>
    </lineage>
</organism>
<feature type="coiled-coil region" evidence="3">
    <location>
        <begin position="624"/>
        <end position="651"/>
    </location>
</feature>
<dbReference type="InterPro" id="IPR013126">
    <property type="entry name" value="Hsp_70_fam"/>
</dbReference>
<evidence type="ECO:0000256" key="2">
    <source>
        <dbReference type="ARBA" id="ARBA00022840"/>
    </source>
</evidence>
<dbReference type="GO" id="GO:0005524">
    <property type="term" value="F:ATP binding"/>
    <property type="evidence" value="ECO:0007669"/>
    <property type="project" value="UniProtKB-KW"/>
</dbReference>
<keyword evidence="3" id="KW-0175">Coiled coil</keyword>
<dbReference type="PANTHER" id="PTHR42749:SF1">
    <property type="entry name" value="CELL SHAPE-DETERMINING PROTEIN MREB"/>
    <property type="match status" value="1"/>
</dbReference>
<evidence type="ECO:0000313" key="4">
    <source>
        <dbReference type="EMBL" id="EIJ41496.1"/>
    </source>
</evidence>
<dbReference type="Pfam" id="PF00012">
    <property type="entry name" value="HSP70"/>
    <property type="match status" value="1"/>
</dbReference>
<dbReference type="STRING" id="395493.BegalDRAFT_0580"/>
<dbReference type="HOGENOM" id="CLU_013948_0_0_6"/>
<protein>
    <submittedName>
        <fullName evidence="4">Molecular chaperone</fullName>
    </submittedName>
</protein>
<dbReference type="Gene3D" id="3.30.420.40">
    <property type="match status" value="2"/>
</dbReference>